<keyword evidence="3" id="KW-0862">Zinc</keyword>
<feature type="domain" description="Xylanolytic transcriptional activator regulatory" evidence="10">
    <location>
        <begin position="531"/>
        <end position="604"/>
    </location>
</feature>
<dbReference type="InterPro" id="IPR051615">
    <property type="entry name" value="Transcr_Regulatory_Elem"/>
</dbReference>
<dbReference type="GO" id="GO:0000981">
    <property type="term" value="F:DNA-binding transcription factor activity, RNA polymerase II-specific"/>
    <property type="evidence" value="ECO:0007669"/>
    <property type="project" value="InterPro"/>
</dbReference>
<keyword evidence="2" id="KW-0479">Metal-binding</keyword>
<dbReference type="SMART" id="SM00066">
    <property type="entry name" value="GAL4"/>
    <property type="match status" value="1"/>
</dbReference>
<evidence type="ECO:0000256" key="8">
    <source>
        <dbReference type="SAM" id="MobiDB-lite"/>
    </source>
</evidence>
<dbReference type="EMBL" id="MVBO01000136">
    <property type="protein sequence ID" value="OZJ02651.1"/>
    <property type="molecule type" value="Genomic_DNA"/>
</dbReference>
<feature type="region of interest" description="Disordered" evidence="8">
    <location>
        <begin position="939"/>
        <end position="977"/>
    </location>
</feature>
<evidence type="ECO:0000256" key="2">
    <source>
        <dbReference type="ARBA" id="ARBA00022723"/>
    </source>
</evidence>
<dbReference type="OrthoDB" id="2110361at2759"/>
<dbReference type="PANTHER" id="PTHR31313">
    <property type="entry name" value="TY1 ENHANCER ACTIVATOR"/>
    <property type="match status" value="1"/>
</dbReference>
<feature type="region of interest" description="Disordered" evidence="8">
    <location>
        <begin position="249"/>
        <end position="274"/>
    </location>
</feature>
<feature type="compositionally biased region" description="Low complexity" evidence="8">
    <location>
        <begin position="1187"/>
        <end position="1201"/>
    </location>
</feature>
<feature type="region of interest" description="Disordered" evidence="8">
    <location>
        <begin position="1096"/>
        <end position="1115"/>
    </location>
</feature>
<keyword evidence="7" id="KW-0539">Nucleus</keyword>
<dbReference type="GO" id="GO:0003677">
    <property type="term" value="F:DNA binding"/>
    <property type="evidence" value="ECO:0007669"/>
    <property type="project" value="UniProtKB-KW"/>
</dbReference>
<evidence type="ECO:0000313" key="12">
    <source>
        <dbReference type="Proteomes" id="UP000242875"/>
    </source>
</evidence>
<evidence type="ECO:0000256" key="7">
    <source>
        <dbReference type="ARBA" id="ARBA00023242"/>
    </source>
</evidence>
<dbReference type="CDD" id="cd00067">
    <property type="entry name" value="GAL4"/>
    <property type="match status" value="1"/>
</dbReference>
<dbReference type="GO" id="GO:0008270">
    <property type="term" value="F:zinc ion binding"/>
    <property type="evidence" value="ECO:0007669"/>
    <property type="project" value="InterPro"/>
</dbReference>
<feature type="region of interest" description="Disordered" evidence="8">
    <location>
        <begin position="1169"/>
        <end position="1260"/>
    </location>
</feature>
<feature type="compositionally biased region" description="Basic and acidic residues" evidence="8">
    <location>
        <begin position="162"/>
        <end position="174"/>
    </location>
</feature>
<dbReference type="InterPro" id="IPR007219">
    <property type="entry name" value="XnlR_reg_dom"/>
</dbReference>
<evidence type="ECO:0000259" key="10">
    <source>
        <dbReference type="SMART" id="SM00906"/>
    </source>
</evidence>
<feature type="compositionally biased region" description="Polar residues" evidence="8">
    <location>
        <begin position="1"/>
        <end position="52"/>
    </location>
</feature>
<evidence type="ECO:0000256" key="1">
    <source>
        <dbReference type="ARBA" id="ARBA00004123"/>
    </source>
</evidence>
<dbReference type="SMART" id="SM00906">
    <property type="entry name" value="Fungal_trans"/>
    <property type="match status" value="2"/>
</dbReference>
<feature type="domain" description="Xylanolytic transcriptional activator regulatory" evidence="10">
    <location>
        <begin position="1452"/>
        <end position="1525"/>
    </location>
</feature>
<keyword evidence="4" id="KW-0805">Transcription regulation</keyword>
<dbReference type="CDD" id="cd12148">
    <property type="entry name" value="fungal_TF_MHR"/>
    <property type="match status" value="2"/>
</dbReference>
<feature type="region of interest" description="Disordered" evidence="8">
    <location>
        <begin position="1752"/>
        <end position="1833"/>
    </location>
</feature>
<feature type="region of interest" description="Disordered" evidence="8">
    <location>
        <begin position="856"/>
        <end position="893"/>
    </location>
</feature>
<evidence type="ECO:0000256" key="5">
    <source>
        <dbReference type="ARBA" id="ARBA00023125"/>
    </source>
</evidence>
<dbReference type="GO" id="GO:0005634">
    <property type="term" value="C:nucleus"/>
    <property type="evidence" value="ECO:0007669"/>
    <property type="project" value="UniProtKB-SubCell"/>
</dbReference>
<keyword evidence="5" id="KW-0238">DNA-binding</keyword>
<dbReference type="Proteomes" id="UP000242875">
    <property type="component" value="Unassembled WGS sequence"/>
</dbReference>
<feature type="compositionally biased region" description="Low complexity" evidence="8">
    <location>
        <begin position="866"/>
        <end position="877"/>
    </location>
</feature>
<feature type="region of interest" description="Disordered" evidence="8">
    <location>
        <begin position="1"/>
        <end position="56"/>
    </location>
</feature>
<dbReference type="InterPro" id="IPR001138">
    <property type="entry name" value="Zn2Cys6_DnaBD"/>
</dbReference>
<accession>A0A261XWD3</accession>
<feature type="region of interest" description="Disordered" evidence="8">
    <location>
        <begin position="125"/>
        <end position="210"/>
    </location>
</feature>
<feature type="compositionally biased region" description="Acidic residues" evidence="8">
    <location>
        <begin position="196"/>
        <end position="210"/>
    </location>
</feature>
<feature type="compositionally biased region" description="Low complexity" evidence="8">
    <location>
        <begin position="1824"/>
        <end position="1833"/>
    </location>
</feature>
<evidence type="ECO:0000256" key="6">
    <source>
        <dbReference type="ARBA" id="ARBA00023163"/>
    </source>
</evidence>
<proteinExistence type="predicted"/>
<keyword evidence="6" id="KW-0804">Transcription</keyword>
<feature type="compositionally biased region" description="Polar residues" evidence="8">
    <location>
        <begin position="991"/>
        <end position="1002"/>
    </location>
</feature>
<evidence type="ECO:0008006" key="13">
    <source>
        <dbReference type="Google" id="ProtNLM"/>
    </source>
</evidence>
<feature type="compositionally biased region" description="Low complexity" evidence="8">
    <location>
        <begin position="968"/>
        <end position="977"/>
    </location>
</feature>
<evidence type="ECO:0000313" key="11">
    <source>
        <dbReference type="EMBL" id="OZJ02651.1"/>
    </source>
</evidence>
<dbReference type="InterPro" id="IPR036864">
    <property type="entry name" value="Zn2-C6_fun-type_DNA-bd_sf"/>
</dbReference>
<evidence type="ECO:0000256" key="4">
    <source>
        <dbReference type="ARBA" id="ARBA00023015"/>
    </source>
</evidence>
<keyword evidence="12" id="KW-1185">Reference proteome</keyword>
<feature type="compositionally biased region" description="Basic and acidic residues" evidence="8">
    <location>
        <begin position="186"/>
        <end position="195"/>
    </location>
</feature>
<feature type="compositionally biased region" description="Polar residues" evidence="8">
    <location>
        <begin position="1022"/>
        <end position="1033"/>
    </location>
</feature>
<dbReference type="Pfam" id="PF04082">
    <property type="entry name" value="Fungal_trans"/>
    <property type="match status" value="2"/>
</dbReference>
<dbReference type="PANTHER" id="PTHR31313:SF81">
    <property type="entry name" value="TY1 ENHANCER ACTIVATOR"/>
    <property type="match status" value="1"/>
</dbReference>
<evidence type="ECO:0000259" key="9">
    <source>
        <dbReference type="SMART" id="SM00066"/>
    </source>
</evidence>
<dbReference type="GO" id="GO:0006351">
    <property type="term" value="P:DNA-templated transcription"/>
    <property type="evidence" value="ECO:0007669"/>
    <property type="project" value="InterPro"/>
</dbReference>
<feature type="compositionally biased region" description="Low complexity" evidence="8">
    <location>
        <begin position="939"/>
        <end position="960"/>
    </location>
</feature>
<evidence type="ECO:0000256" key="3">
    <source>
        <dbReference type="ARBA" id="ARBA00022833"/>
    </source>
</evidence>
<feature type="region of interest" description="Disordered" evidence="8">
    <location>
        <begin position="991"/>
        <end position="1033"/>
    </location>
</feature>
<feature type="compositionally biased region" description="Basic and acidic residues" evidence="8">
    <location>
        <begin position="1234"/>
        <end position="1243"/>
    </location>
</feature>
<dbReference type="Gene3D" id="4.10.240.10">
    <property type="entry name" value="Zn(2)-C6 fungal-type DNA-binding domain"/>
    <property type="match status" value="1"/>
</dbReference>
<reference evidence="11 12" key="1">
    <citation type="journal article" date="2017" name="Mycologia">
        <title>Bifiguratus adelaidae, gen. et sp. nov., a new member of Mucoromycotina in endophytic and soil-dwelling habitats.</title>
        <authorList>
            <person name="Torres-Cruz T.J."/>
            <person name="Billingsley Tobias T.L."/>
            <person name="Almatruk M."/>
            <person name="Hesse C."/>
            <person name="Kuske C.R."/>
            <person name="Desiro A."/>
            <person name="Benucci G.M."/>
            <person name="Bonito G."/>
            <person name="Stajich J.E."/>
            <person name="Dunlap C."/>
            <person name="Arnold A.E."/>
            <person name="Porras-Alfaro A."/>
        </authorList>
    </citation>
    <scope>NUCLEOTIDE SEQUENCE [LARGE SCALE GENOMIC DNA]</scope>
    <source>
        <strain evidence="11 12">AZ0501</strain>
    </source>
</reference>
<comment type="subcellular location">
    <subcellularLocation>
        <location evidence="1">Nucleus</location>
    </subcellularLocation>
</comment>
<comment type="caution">
    <text evidence="11">The sequence shown here is derived from an EMBL/GenBank/DDBJ whole genome shotgun (WGS) entry which is preliminary data.</text>
</comment>
<feature type="region of interest" description="Disordered" evidence="8">
    <location>
        <begin position="1277"/>
        <end position="1299"/>
    </location>
</feature>
<feature type="compositionally biased region" description="Basic and acidic residues" evidence="8">
    <location>
        <begin position="125"/>
        <end position="138"/>
    </location>
</feature>
<protein>
    <recommendedName>
        <fullName evidence="13">Transcription factor domain-containing protein</fullName>
    </recommendedName>
</protein>
<feature type="compositionally biased region" description="Basic and acidic residues" evidence="8">
    <location>
        <begin position="1206"/>
        <end position="1216"/>
    </location>
</feature>
<dbReference type="SUPFAM" id="SSF57701">
    <property type="entry name" value="Zn2/Cys6 DNA-binding domain"/>
    <property type="match status" value="1"/>
</dbReference>
<feature type="domain" description="Zn(2)-C6 fungal-type" evidence="9">
    <location>
        <begin position="60"/>
        <end position="95"/>
    </location>
</feature>
<sequence length="1931" mass="215480">MDNSRPATSSPLAQTSHKTNSETTFAASQTNPYTQGQNIKEQQNEAAETTDNPAIKLKRTRAKRSCDFCRKRKSKCDADWQVECEFTVDRKKRGPPSAYVDAMEARMKKMETLLTALTNRSIKELEKEHFLPNPEDFKKRKPKRRARKTDEDEDTKLQYAVKTEDAVDARHLASQEDEERPVGMNGDHEGDHDDGYSEDTEGGDTDENLYQDDDFLEVGTAIGSASFMTSLSHAHSVPTNLQQLRNSLQRGSIKRRSDASMDGKRSSKRHSGQGINWLHSLGGDASANPLSHAPVAVSAPVSVAGESNERHHNSMHQRFSELRISDLSSIRYMNPSAGLHLLDNAVFQDGKAIAWPGKKNVFLQRVGGESDGTGGELVVVKAEPSGARRSSAEISSGEVGGKRRDKVYDWPPRSFCDHLIDLYMKYIHPTIPIINKHDFMKRYHTENPTPLNPFLTNSIFAVTTARHIQDDIPHPASGTNISPMELAKIFYARGVEHYQGEFARPRLSTVQAFIVSTLWFEMESEDDDSCQWFSSGAAIRMAQDLGLHRNSSKWRIPKSEVELRRRIWYACYVIDRWMCTQMGRPLTILDRDNDVDLPSAYEIEPEDETDTMGPVDHPPKGLPVYENFIQLIKLSDILGRVLKGIYAPKVKNTSSNLAVQSLVQVFNYQLVQWRTNLPEELRYEPERFQREGREMSRFAGPLQMCFYTVLLLLHRPFMTPSQDFPSTVTTQAISIATNAASSIIEIAEAPESKDFACYSWTIVIYTILQAGLVHLHNAALAGQPPHLKELAWINLKRTLACLERKHYRSVAQRSIDVLNMLISLKEVDISDPPERVMTPNALNPLLYNGGLAITGGASSGSDRSNAPSRASPRSSPPTLLQGFPDRGAYESWDGNANRQRYTMDPLHNLQGQQSFTIPTSPSDGSYREFNGMLSILQQSGNTQVQSQQQTQSSMSQAGSTWPGEVQPSAALSQAQQQALSNRIKAAINANKPVTTNGGSQHALNIPHDVPMDGVEVQDNKNNDSNSNRQTFNYLSGSTLDPTILSDNVLSQLLNVNANSANFADDPTTATDMMAWESVNPAASNYPLLLRLFAAQQKRGPQGQGNSGPGVNWSDLLQFSQPDKHAQPTNPFHPFRVQQDQVAKKRGPHKGYIENLENRLEKMEQLLKNMTESQGASSRPRKVARKTSLSSESSEDYASPSLDETEDQLRHAAKNETSRNVNTINALLHSADNGHANDEGDNRRQSTSSDPDTNEDATCSARYMGSSSGLFMISKEMQHHRDEKGQPMTMRSLNPSGGDVMMVRKSARDNEEYLELRKDFLPPEASRRVIALYVEQKSAHSCLLTSHLRFLVHIYPCIPIINMSRFLAYQWDPKASPPDPLLLNAIYLVTARQLSPNDEVFSTLNISRESFIALCENTTRSLMDQEYAQPKMSTVQAMLLMTNLSNSKDSNVRWLTSGLAIRMAQDLGLHRSASRFKMSKEEEETRRRVWWACYCLDRWTCASLGRPLAIHDSDCDVEMPSTADLGFQDISRFAGANNIVKSMDQTYGAFTHLVRLSTILGHILKKLYTPKANAMGYGKNMHSTLKDLSDQLKSWLNSLPEPLIIRDTRNVVSPYAYGLRLCYNTARILLFRPFITPNADTSASPSVESDPSRASARVCATAAVEIIDLTEAATDKQILGFPWGFMVYTLMQANLIYLFNNYKNTPESPSPLRSPGKGIDCLRRIERLFTGGSHLTEFMEILLQRKTSMDASMLTDGEQQRRSPQTHSSPQTGSPNLHASQPLYASRQTSSAPISQLRGQQQQSFARSTATPQPVYYQSTPPTHPSVSDMSPRMSMSSMVSTGYGHPYDQPMFVTSSSHSELERQSPHMGSLMAPAMTAWRSQITQGGRNPALINRLFGTDASTPWWGVPSGFDMNDIDAYLYASLGTNSAT</sequence>
<feature type="compositionally biased region" description="Polar residues" evidence="8">
    <location>
        <begin position="1785"/>
        <end position="1820"/>
    </location>
</feature>
<feature type="region of interest" description="Disordered" evidence="8">
    <location>
        <begin position="1120"/>
        <end position="1150"/>
    </location>
</feature>
<name>A0A261XWD3_9FUNG</name>
<gene>
    <name evidence="11" type="ORF">BZG36_04409</name>
</gene>
<organism evidence="11 12">
    <name type="scientific">Bifiguratus adelaidae</name>
    <dbReference type="NCBI Taxonomy" id="1938954"/>
    <lineage>
        <taxon>Eukaryota</taxon>
        <taxon>Fungi</taxon>
        <taxon>Fungi incertae sedis</taxon>
        <taxon>Mucoromycota</taxon>
        <taxon>Mucoromycotina</taxon>
        <taxon>Endogonomycetes</taxon>
        <taxon>Endogonales</taxon>
        <taxon>Endogonales incertae sedis</taxon>
        <taxon>Bifiguratus</taxon>
    </lineage>
</organism>
<feature type="compositionally biased region" description="Basic and acidic residues" evidence="8">
    <location>
        <begin position="255"/>
        <end position="265"/>
    </location>
</feature>
<feature type="compositionally biased region" description="Polar residues" evidence="8">
    <location>
        <begin position="1761"/>
        <end position="1778"/>
    </location>
</feature>